<name>A0A2J8Q3W5_PANTR</name>
<protein>
    <submittedName>
        <fullName evidence="1">TERF2 isoform 12</fullName>
    </submittedName>
</protein>
<dbReference type="EMBL" id="NBAG03000083">
    <property type="protein sequence ID" value="PNI90963.1"/>
    <property type="molecule type" value="Genomic_DNA"/>
</dbReference>
<accession>A0A2J8Q3W5</accession>
<sequence length="48" mass="5653">NSSNGVEEKETWVEEDELFQVQEVDCRRKRVGQGWSAEIWGRKLGCHF</sequence>
<proteinExistence type="predicted"/>
<reference evidence="1 2" key="1">
    <citation type="submission" date="2017-12" db="EMBL/GenBank/DDBJ databases">
        <title>High-resolution comparative analysis of great ape genomes.</title>
        <authorList>
            <person name="Pollen A."/>
            <person name="Hastie A."/>
            <person name="Hormozdiari F."/>
            <person name="Dougherty M."/>
            <person name="Liu R."/>
            <person name="Chaisson M."/>
            <person name="Hoppe E."/>
            <person name="Hill C."/>
            <person name="Pang A."/>
            <person name="Hillier L."/>
            <person name="Baker C."/>
            <person name="Armstrong J."/>
            <person name="Shendure J."/>
            <person name="Paten B."/>
            <person name="Wilson R."/>
            <person name="Chao H."/>
            <person name="Schneider V."/>
            <person name="Ventura M."/>
            <person name="Kronenberg Z."/>
            <person name="Murali S."/>
            <person name="Gordon D."/>
            <person name="Cantsilieris S."/>
            <person name="Munson K."/>
            <person name="Nelson B."/>
            <person name="Raja A."/>
            <person name="Underwood J."/>
            <person name="Diekhans M."/>
            <person name="Fiddes I."/>
            <person name="Haussler D."/>
            <person name="Eichler E."/>
        </authorList>
    </citation>
    <scope>NUCLEOTIDE SEQUENCE [LARGE SCALE GENOMIC DNA]</scope>
    <source>
        <strain evidence="1">Yerkes chimp pedigree #C0471</strain>
    </source>
</reference>
<gene>
    <name evidence="1" type="ORF">CK820_G0044578</name>
</gene>
<organism evidence="1 2">
    <name type="scientific">Pan troglodytes</name>
    <name type="common">Chimpanzee</name>
    <dbReference type="NCBI Taxonomy" id="9598"/>
    <lineage>
        <taxon>Eukaryota</taxon>
        <taxon>Metazoa</taxon>
        <taxon>Chordata</taxon>
        <taxon>Craniata</taxon>
        <taxon>Vertebrata</taxon>
        <taxon>Euteleostomi</taxon>
        <taxon>Mammalia</taxon>
        <taxon>Eutheria</taxon>
        <taxon>Euarchontoglires</taxon>
        <taxon>Primates</taxon>
        <taxon>Haplorrhini</taxon>
        <taxon>Catarrhini</taxon>
        <taxon>Hominidae</taxon>
        <taxon>Pan</taxon>
    </lineage>
</organism>
<evidence type="ECO:0000313" key="2">
    <source>
        <dbReference type="Proteomes" id="UP000236370"/>
    </source>
</evidence>
<comment type="caution">
    <text evidence="1">The sequence shown here is derived from an EMBL/GenBank/DDBJ whole genome shotgun (WGS) entry which is preliminary data.</text>
</comment>
<evidence type="ECO:0000313" key="1">
    <source>
        <dbReference type="EMBL" id="PNI90963.1"/>
    </source>
</evidence>
<dbReference type="AlphaFoldDB" id="A0A2J8Q3W5"/>
<dbReference type="Proteomes" id="UP000236370">
    <property type="component" value="Unassembled WGS sequence"/>
</dbReference>
<feature type="non-terminal residue" evidence="1">
    <location>
        <position position="1"/>
    </location>
</feature>